<keyword evidence="4 5" id="KW-0472">Membrane</keyword>
<sequence>MNAEISIFGVLVPSVLVCAIVAYLGMSVVARCLRYAGVYRFVWHKSLFNLSVFVCLLGLSVLLLTKVY</sequence>
<evidence type="ECO:0000313" key="7">
    <source>
        <dbReference type="Proteomes" id="UP000199423"/>
    </source>
</evidence>
<evidence type="ECO:0000313" key="6">
    <source>
        <dbReference type="EMBL" id="SFV35141.1"/>
    </source>
</evidence>
<keyword evidence="3 5" id="KW-1133">Transmembrane helix</keyword>
<protein>
    <recommendedName>
        <fullName evidence="8">Efflux system membrane protein</fullName>
    </recommendedName>
</protein>
<dbReference type="AlphaFoldDB" id="A0A1I7NKD9"/>
<evidence type="ECO:0000256" key="3">
    <source>
        <dbReference type="ARBA" id="ARBA00022989"/>
    </source>
</evidence>
<dbReference type="OrthoDB" id="7021192at2"/>
<name>A0A1I7NKD9_9HYPH</name>
<evidence type="ECO:0000256" key="1">
    <source>
        <dbReference type="ARBA" id="ARBA00022475"/>
    </source>
</evidence>
<feature type="transmembrane region" description="Helical" evidence="5">
    <location>
        <begin position="6"/>
        <end position="26"/>
    </location>
</feature>
<organism evidence="6 7">
    <name type="scientific">Hyphomicrobium facile</name>
    <dbReference type="NCBI Taxonomy" id="51670"/>
    <lineage>
        <taxon>Bacteria</taxon>
        <taxon>Pseudomonadati</taxon>
        <taxon>Pseudomonadota</taxon>
        <taxon>Alphaproteobacteria</taxon>
        <taxon>Hyphomicrobiales</taxon>
        <taxon>Hyphomicrobiaceae</taxon>
        <taxon>Hyphomicrobium</taxon>
    </lineage>
</organism>
<evidence type="ECO:0000256" key="4">
    <source>
        <dbReference type="ARBA" id="ARBA00023136"/>
    </source>
</evidence>
<dbReference type="STRING" id="51670.SAMN04488557_2510"/>
<keyword evidence="2 5" id="KW-0812">Transmembrane</keyword>
<dbReference type="EMBL" id="FPCH01000002">
    <property type="protein sequence ID" value="SFV35141.1"/>
    <property type="molecule type" value="Genomic_DNA"/>
</dbReference>
<evidence type="ECO:0000256" key="2">
    <source>
        <dbReference type="ARBA" id="ARBA00022692"/>
    </source>
</evidence>
<proteinExistence type="predicted"/>
<accession>A0A1I7NKD9</accession>
<dbReference type="Pfam" id="PF07869">
    <property type="entry name" value="DUF1656"/>
    <property type="match status" value="1"/>
</dbReference>
<dbReference type="Proteomes" id="UP000199423">
    <property type="component" value="Unassembled WGS sequence"/>
</dbReference>
<keyword evidence="1" id="KW-1003">Cell membrane</keyword>
<gene>
    <name evidence="6" type="ORF">SAMN04488557_2510</name>
</gene>
<dbReference type="RefSeq" id="WP_092867979.1">
    <property type="nucleotide sequence ID" value="NZ_FPCH01000002.1"/>
</dbReference>
<evidence type="ECO:0000256" key="5">
    <source>
        <dbReference type="SAM" id="Phobius"/>
    </source>
</evidence>
<evidence type="ECO:0008006" key="8">
    <source>
        <dbReference type="Google" id="ProtNLM"/>
    </source>
</evidence>
<feature type="transmembrane region" description="Helical" evidence="5">
    <location>
        <begin position="47"/>
        <end position="65"/>
    </location>
</feature>
<dbReference type="InterPro" id="IPR012451">
    <property type="entry name" value="DUF1656"/>
</dbReference>
<reference evidence="7" key="1">
    <citation type="submission" date="2016-10" db="EMBL/GenBank/DDBJ databases">
        <authorList>
            <person name="Varghese N."/>
            <person name="Submissions S."/>
        </authorList>
    </citation>
    <scope>NUCLEOTIDE SEQUENCE [LARGE SCALE GENOMIC DNA]</scope>
    <source>
        <strain evidence="7">DSM 1565</strain>
    </source>
</reference>
<keyword evidence="7" id="KW-1185">Reference proteome</keyword>